<dbReference type="SUPFAM" id="SSF46767">
    <property type="entry name" value="Methylated DNA-protein cysteine methyltransferase, C-terminal domain"/>
    <property type="match status" value="1"/>
</dbReference>
<dbReference type="Pfam" id="PF01035">
    <property type="entry name" value="DNA_binding_1"/>
    <property type="match status" value="1"/>
</dbReference>
<dbReference type="GO" id="GO:0032259">
    <property type="term" value="P:methylation"/>
    <property type="evidence" value="ECO:0007669"/>
    <property type="project" value="UniProtKB-KW"/>
</dbReference>
<proteinExistence type="inferred from homology"/>
<dbReference type="PROSITE" id="PS00374">
    <property type="entry name" value="MGMT"/>
    <property type="match status" value="1"/>
</dbReference>
<comment type="catalytic activity">
    <reaction evidence="8">
        <text>a 6-O-methyl-2'-deoxyguanosine in DNA + L-cysteinyl-[protein] = S-methyl-L-cysteinyl-[protein] + a 2'-deoxyguanosine in DNA</text>
        <dbReference type="Rhea" id="RHEA:24000"/>
        <dbReference type="Rhea" id="RHEA-COMP:10131"/>
        <dbReference type="Rhea" id="RHEA-COMP:10132"/>
        <dbReference type="Rhea" id="RHEA-COMP:11367"/>
        <dbReference type="Rhea" id="RHEA-COMP:11368"/>
        <dbReference type="ChEBI" id="CHEBI:29950"/>
        <dbReference type="ChEBI" id="CHEBI:82612"/>
        <dbReference type="ChEBI" id="CHEBI:85445"/>
        <dbReference type="ChEBI" id="CHEBI:85448"/>
        <dbReference type="EC" id="2.1.1.63"/>
    </reaction>
</comment>
<dbReference type="InterPro" id="IPR036217">
    <property type="entry name" value="MethylDNA_cys_MeTrfase_DNAb"/>
</dbReference>
<dbReference type="AlphaFoldDB" id="X1QRM2"/>
<accession>X1QRM2</accession>
<dbReference type="PANTHER" id="PTHR10815">
    <property type="entry name" value="METHYLATED-DNA--PROTEIN-CYSTEINE METHYLTRANSFERASE"/>
    <property type="match status" value="1"/>
</dbReference>
<dbReference type="GO" id="GO:0003908">
    <property type="term" value="F:methylated-DNA-[protein]-cysteine S-methyltransferase activity"/>
    <property type="evidence" value="ECO:0007669"/>
    <property type="project" value="UniProtKB-EC"/>
</dbReference>
<evidence type="ECO:0000256" key="8">
    <source>
        <dbReference type="ARBA" id="ARBA00049348"/>
    </source>
</evidence>
<keyword evidence="7" id="KW-0234">DNA repair</keyword>
<dbReference type="InterPro" id="IPR001497">
    <property type="entry name" value="MethylDNA_cys_MeTrfase_AS"/>
</dbReference>
<feature type="non-terminal residue" evidence="10">
    <location>
        <position position="1"/>
    </location>
</feature>
<evidence type="ECO:0000256" key="3">
    <source>
        <dbReference type="ARBA" id="ARBA00011918"/>
    </source>
</evidence>
<protein>
    <recommendedName>
        <fullName evidence="3">methylated-DNA--[protein]-cysteine S-methyltransferase</fullName>
        <ecNumber evidence="3">2.1.1.63</ecNumber>
    </recommendedName>
</protein>
<comment type="similarity">
    <text evidence="2">Belongs to the MGMT family.</text>
</comment>
<keyword evidence="4" id="KW-0489">Methyltransferase</keyword>
<evidence type="ECO:0000256" key="2">
    <source>
        <dbReference type="ARBA" id="ARBA00008711"/>
    </source>
</evidence>
<dbReference type="EMBL" id="BARV01037711">
    <property type="protein sequence ID" value="GAI53575.1"/>
    <property type="molecule type" value="Genomic_DNA"/>
</dbReference>
<evidence type="ECO:0000256" key="5">
    <source>
        <dbReference type="ARBA" id="ARBA00022679"/>
    </source>
</evidence>
<organism evidence="10">
    <name type="scientific">marine sediment metagenome</name>
    <dbReference type="NCBI Taxonomy" id="412755"/>
    <lineage>
        <taxon>unclassified sequences</taxon>
        <taxon>metagenomes</taxon>
        <taxon>ecological metagenomes</taxon>
    </lineage>
</organism>
<gene>
    <name evidence="10" type="ORF">S06H3_58279</name>
</gene>
<dbReference type="FunFam" id="1.10.10.10:FF:000214">
    <property type="entry name" value="Methylated-DNA--protein-cysteine methyltransferase"/>
    <property type="match status" value="1"/>
</dbReference>
<evidence type="ECO:0000259" key="9">
    <source>
        <dbReference type="Pfam" id="PF01035"/>
    </source>
</evidence>
<dbReference type="EC" id="2.1.1.63" evidence="3"/>
<evidence type="ECO:0000256" key="1">
    <source>
        <dbReference type="ARBA" id="ARBA00001286"/>
    </source>
</evidence>
<dbReference type="CDD" id="cd06445">
    <property type="entry name" value="ATase"/>
    <property type="match status" value="1"/>
</dbReference>
<reference evidence="10" key="1">
    <citation type="journal article" date="2014" name="Front. Microbiol.">
        <title>High frequency of phylogenetically diverse reductive dehalogenase-homologous genes in deep subseafloor sedimentary metagenomes.</title>
        <authorList>
            <person name="Kawai M."/>
            <person name="Futagami T."/>
            <person name="Toyoda A."/>
            <person name="Takaki Y."/>
            <person name="Nishi S."/>
            <person name="Hori S."/>
            <person name="Arai W."/>
            <person name="Tsubouchi T."/>
            <person name="Morono Y."/>
            <person name="Uchiyama I."/>
            <person name="Ito T."/>
            <person name="Fujiyama A."/>
            <person name="Inagaki F."/>
            <person name="Takami H."/>
        </authorList>
    </citation>
    <scope>NUCLEOTIDE SEQUENCE</scope>
    <source>
        <strain evidence="10">Expedition CK06-06</strain>
    </source>
</reference>
<dbReference type="GO" id="GO:0006281">
    <property type="term" value="P:DNA repair"/>
    <property type="evidence" value="ECO:0007669"/>
    <property type="project" value="UniProtKB-KW"/>
</dbReference>
<keyword evidence="5" id="KW-0808">Transferase</keyword>
<name>X1QRM2_9ZZZZ</name>
<dbReference type="InterPro" id="IPR036388">
    <property type="entry name" value="WH-like_DNA-bd_sf"/>
</dbReference>
<evidence type="ECO:0000256" key="6">
    <source>
        <dbReference type="ARBA" id="ARBA00022763"/>
    </source>
</evidence>
<comment type="catalytic activity">
    <reaction evidence="1">
        <text>a 4-O-methyl-thymidine in DNA + L-cysteinyl-[protein] = a thymidine in DNA + S-methyl-L-cysteinyl-[protein]</text>
        <dbReference type="Rhea" id="RHEA:53428"/>
        <dbReference type="Rhea" id="RHEA-COMP:10131"/>
        <dbReference type="Rhea" id="RHEA-COMP:10132"/>
        <dbReference type="Rhea" id="RHEA-COMP:13555"/>
        <dbReference type="Rhea" id="RHEA-COMP:13556"/>
        <dbReference type="ChEBI" id="CHEBI:29950"/>
        <dbReference type="ChEBI" id="CHEBI:82612"/>
        <dbReference type="ChEBI" id="CHEBI:137386"/>
        <dbReference type="ChEBI" id="CHEBI:137387"/>
        <dbReference type="EC" id="2.1.1.63"/>
    </reaction>
</comment>
<dbReference type="PANTHER" id="PTHR10815:SF5">
    <property type="entry name" value="METHYLATED-DNA--PROTEIN-CYSTEINE METHYLTRANSFERASE"/>
    <property type="match status" value="1"/>
</dbReference>
<feature type="domain" description="Methylated-DNA-[protein]-cysteine S-methyltransferase DNA binding" evidence="9">
    <location>
        <begin position="39"/>
        <end position="118"/>
    </location>
</feature>
<evidence type="ECO:0000256" key="7">
    <source>
        <dbReference type="ARBA" id="ARBA00023204"/>
    </source>
</evidence>
<evidence type="ECO:0000256" key="4">
    <source>
        <dbReference type="ARBA" id="ARBA00022603"/>
    </source>
</evidence>
<dbReference type="Gene3D" id="1.10.10.10">
    <property type="entry name" value="Winged helix-like DNA-binding domain superfamily/Winged helix DNA-binding domain"/>
    <property type="match status" value="1"/>
</dbReference>
<keyword evidence="6" id="KW-0227">DNA damage</keyword>
<dbReference type="NCBIfam" id="TIGR00589">
    <property type="entry name" value="ogt"/>
    <property type="match status" value="1"/>
</dbReference>
<comment type="caution">
    <text evidence="10">The sequence shown here is derived from an EMBL/GenBank/DDBJ whole genome shotgun (WGS) entry which is preliminary data.</text>
</comment>
<sequence length="130" mass="14454">NYATWSSHLFNDLVERLRLYFGGYKATFPDELDLSGATAFQREVWGITRLIPYGETRSYAWVAEQIKKPMAVRAVGQALGRNPLPVIVPCHRVVASDGKLGGYSGGLEWKSHLLNLEASTVGDCHAFGWQ</sequence>
<evidence type="ECO:0000313" key="10">
    <source>
        <dbReference type="EMBL" id="GAI53575.1"/>
    </source>
</evidence>
<dbReference type="InterPro" id="IPR014048">
    <property type="entry name" value="MethylDNA_cys_MeTrfase_DNA-bd"/>
</dbReference>